<accession>A0A7R8WSZ7</accession>
<evidence type="ECO:0000256" key="1">
    <source>
        <dbReference type="ARBA" id="ARBA00023002"/>
    </source>
</evidence>
<proteinExistence type="predicted"/>
<gene>
    <name evidence="4" type="ORF">CTOB1V02_LOCUS15391</name>
</gene>
<evidence type="ECO:0000313" key="4">
    <source>
        <dbReference type="EMBL" id="CAD7237576.1"/>
    </source>
</evidence>
<dbReference type="PANTHER" id="PTHR43401:SF2">
    <property type="entry name" value="L-THREONINE 3-DEHYDROGENASE"/>
    <property type="match status" value="1"/>
</dbReference>
<dbReference type="InterPro" id="IPR050129">
    <property type="entry name" value="Zn_alcohol_dh"/>
</dbReference>
<dbReference type="SUPFAM" id="SSF50129">
    <property type="entry name" value="GroES-like"/>
    <property type="match status" value="1"/>
</dbReference>
<reference evidence="4" key="1">
    <citation type="submission" date="2020-11" db="EMBL/GenBank/DDBJ databases">
        <authorList>
            <person name="Tran Van P."/>
        </authorList>
    </citation>
    <scope>NUCLEOTIDE SEQUENCE</scope>
</reference>
<dbReference type="Gene3D" id="3.90.180.10">
    <property type="entry name" value="Medium-chain alcohol dehydrogenases, catalytic domain"/>
    <property type="match status" value="1"/>
</dbReference>
<evidence type="ECO:0000259" key="3">
    <source>
        <dbReference type="Pfam" id="PF08240"/>
    </source>
</evidence>
<feature type="domain" description="Alcohol dehydrogenase-like N-terminal" evidence="3">
    <location>
        <begin position="2"/>
        <end position="76"/>
    </location>
</feature>
<feature type="domain" description="Alcohol dehydrogenase-like C-terminal" evidence="2">
    <location>
        <begin position="115"/>
        <end position="206"/>
    </location>
</feature>
<feature type="non-terminal residue" evidence="4">
    <location>
        <position position="209"/>
    </location>
</feature>
<dbReference type="PANTHER" id="PTHR43401">
    <property type="entry name" value="L-THREONINE 3-DEHYDROGENASE"/>
    <property type="match status" value="1"/>
</dbReference>
<name>A0A7R8WSZ7_9CRUS</name>
<evidence type="ECO:0000259" key="2">
    <source>
        <dbReference type="Pfam" id="PF00107"/>
    </source>
</evidence>
<dbReference type="GO" id="GO:0016491">
    <property type="term" value="F:oxidoreductase activity"/>
    <property type="evidence" value="ECO:0007669"/>
    <property type="project" value="UniProtKB-KW"/>
</dbReference>
<keyword evidence="1" id="KW-0560">Oxidoreductase</keyword>
<dbReference type="SUPFAM" id="SSF51735">
    <property type="entry name" value="NAD(P)-binding Rossmann-fold domains"/>
    <property type="match status" value="1"/>
</dbReference>
<organism evidence="4">
    <name type="scientific">Cyprideis torosa</name>
    <dbReference type="NCBI Taxonomy" id="163714"/>
    <lineage>
        <taxon>Eukaryota</taxon>
        <taxon>Metazoa</taxon>
        <taxon>Ecdysozoa</taxon>
        <taxon>Arthropoda</taxon>
        <taxon>Crustacea</taxon>
        <taxon>Oligostraca</taxon>
        <taxon>Ostracoda</taxon>
        <taxon>Podocopa</taxon>
        <taxon>Podocopida</taxon>
        <taxon>Cytherocopina</taxon>
        <taxon>Cytheroidea</taxon>
        <taxon>Cytherideidae</taxon>
        <taxon>Cyprideis</taxon>
    </lineage>
</organism>
<dbReference type="InterPro" id="IPR013154">
    <property type="entry name" value="ADH-like_N"/>
</dbReference>
<dbReference type="Pfam" id="PF00107">
    <property type="entry name" value="ADH_zinc_N"/>
    <property type="match status" value="1"/>
</dbReference>
<protein>
    <submittedName>
        <fullName evidence="4">Uncharacterized protein</fullName>
    </submittedName>
</protein>
<sequence>MGRVLKLGPGAAEKYNLKVGDRAVAENIVPCGNCYYCKHGQYNLCDPHAVFGIVQYNGGWAQHMIYPKGSIVHKVPENISLKDAAIIEPLACALHGVNKAKIQHGEVVVVIGCGAIGLLMIQGAKLKTPKHLIAVDMNNHRLELAKTFGAEVTINAGEEDAVARVKSLTEDGVGCDVVLEAAGNNKSVNIAVDMLRRGGRLMEFSVFAE</sequence>
<dbReference type="AlphaFoldDB" id="A0A7R8WSZ7"/>
<dbReference type="OrthoDB" id="1879366at2759"/>
<dbReference type="Pfam" id="PF08240">
    <property type="entry name" value="ADH_N"/>
    <property type="match status" value="1"/>
</dbReference>
<dbReference type="InterPro" id="IPR013149">
    <property type="entry name" value="ADH-like_C"/>
</dbReference>
<dbReference type="InterPro" id="IPR011032">
    <property type="entry name" value="GroES-like_sf"/>
</dbReference>
<dbReference type="EMBL" id="OB689527">
    <property type="protein sequence ID" value="CAD7237576.1"/>
    <property type="molecule type" value="Genomic_DNA"/>
</dbReference>
<dbReference type="InterPro" id="IPR036291">
    <property type="entry name" value="NAD(P)-bd_dom_sf"/>
</dbReference>